<sequence>MDQQTDKNNFSSTQGAAEALPEYSEFATLHNNHNSQPMAETSVPDTSHAANNPHGMLRVIRKAIFDVYNTALPQETLAFASCERAAARRIAHRIIEVLLDLHFVLDRLNFYGRAETANMVVGVVVEANQQWADYCAEHTAASSKAKKAVYKTTMAGFYKKILYSALGSKYPRQYQTFKSFFCAMMLKNLIKHTSLFRSGCDTAFKSPQFLQV</sequence>
<comment type="caution">
    <text evidence="1">The sequence shown here is derived from an EMBL/GenBank/DDBJ whole genome shotgun (WGS) entry which is preliminary data.</text>
</comment>
<organism evidence="1 2">
    <name type="scientific">Sporothrix curviconia</name>
    <dbReference type="NCBI Taxonomy" id="1260050"/>
    <lineage>
        <taxon>Eukaryota</taxon>
        <taxon>Fungi</taxon>
        <taxon>Dikarya</taxon>
        <taxon>Ascomycota</taxon>
        <taxon>Pezizomycotina</taxon>
        <taxon>Sordariomycetes</taxon>
        <taxon>Sordariomycetidae</taxon>
        <taxon>Ophiostomatales</taxon>
        <taxon>Ophiostomataceae</taxon>
        <taxon>Sporothrix</taxon>
    </lineage>
</organism>
<evidence type="ECO:0000313" key="2">
    <source>
        <dbReference type="Proteomes" id="UP001642405"/>
    </source>
</evidence>
<dbReference type="Proteomes" id="UP001642405">
    <property type="component" value="Unassembled WGS sequence"/>
</dbReference>
<gene>
    <name evidence="1" type="ORF">SCUCBS95973_007904</name>
</gene>
<name>A0ABP0CK26_9PEZI</name>
<evidence type="ECO:0000313" key="1">
    <source>
        <dbReference type="EMBL" id="CAK7231410.1"/>
    </source>
</evidence>
<reference evidence="1 2" key="1">
    <citation type="submission" date="2024-01" db="EMBL/GenBank/DDBJ databases">
        <authorList>
            <person name="Allen C."/>
            <person name="Tagirdzhanova G."/>
        </authorList>
    </citation>
    <scope>NUCLEOTIDE SEQUENCE [LARGE SCALE GENOMIC DNA]</scope>
</reference>
<protein>
    <submittedName>
        <fullName evidence="1">Uncharacterized protein</fullName>
    </submittedName>
</protein>
<dbReference type="EMBL" id="CAWUHB010000058">
    <property type="protein sequence ID" value="CAK7231410.1"/>
    <property type="molecule type" value="Genomic_DNA"/>
</dbReference>
<keyword evidence="2" id="KW-1185">Reference proteome</keyword>
<accession>A0ABP0CK26</accession>
<proteinExistence type="predicted"/>